<dbReference type="AlphaFoldDB" id="A0A0B2QFW4"/>
<feature type="region of interest" description="Disordered" evidence="1">
    <location>
        <begin position="88"/>
        <end position="111"/>
    </location>
</feature>
<keyword evidence="2" id="KW-0472">Membrane</keyword>
<gene>
    <name evidence="3" type="ORF">glysoja_045343</name>
</gene>
<reference evidence="3" key="1">
    <citation type="submission" date="2014-07" db="EMBL/GenBank/DDBJ databases">
        <title>Identification of a novel salt tolerance gene in wild soybean by whole-genome sequencing.</title>
        <authorList>
            <person name="Lam H.-M."/>
            <person name="Qi X."/>
            <person name="Li M.-W."/>
            <person name="Liu X."/>
            <person name="Xie M."/>
            <person name="Ni M."/>
            <person name="Xu X."/>
        </authorList>
    </citation>
    <scope>NUCLEOTIDE SEQUENCE [LARGE SCALE GENOMIC DNA]</scope>
    <source>
        <tissue evidence="3">Root</tissue>
    </source>
</reference>
<dbReference type="Proteomes" id="UP000053555">
    <property type="component" value="Unassembled WGS sequence"/>
</dbReference>
<accession>A0A0B2QFW4</accession>
<keyword evidence="2" id="KW-1133">Transmembrane helix</keyword>
<feature type="compositionally biased region" description="Basic and acidic residues" evidence="1">
    <location>
        <begin position="88"/>
        <end position="99"/>
    </location>
</feature>
<feature type="compositionally biased region" description="Acidic residues" evidence="1">
    <location>
        <begin position="100"/>
        <end position="111"/>
    </location>
</feature>
<evidence type="ECO:0000256" key="2">
    <source>
        <dbReference type="SAM" id="Phobius"/>
    </source>
</evidence>
<keyword evidence="2" id="KW-0812">Transmembrane</keyword>
<evidence type="ECO:0000313" key="3">
    <source>
        <dbReference type="EMBL" id="KHN18823.1"/>
    </source>
</evidence>
<organism evidence="3">
    <name type="scientific">Glycine soja</name>
    <name type="common">Wild soybean</name>
    <dbReference type="NCBI Taxonomy" id="3848"/>
    <lineage>
        <taxon>Eukaryota</taxon>
        <taxon>Viridiplantae</taxon>
        <taxon>Streptophyta</taxon>
        <taxon>Embryophyta</taxon>
        <taxon>Tracheophyta</taxon>
        <taxon>Spermatophyta</taxon>
        <taxon>Magnoliopsida</taxon>
        <taxon>eudicotyledons</taxon>
        <taxon>Gunneridae</taxon>
        <taxon>Pentapetalae</taxon>
        <taxon>rosids</taxon>
        <taxon>fabids</taxon>
        <taxon>Fabales</taxon>
        <taxon>Fabaceae</taxon>
        <taxon>Papilionoideae</taxon>
        <taxon>50 kb inversion clade</taxon>
        <taxon>NPAAA clade</taxon>
        <taxon>indigoferoid/millettioid clade</taxon>
        <taxon>Phaseoleae</taxon>
        <taxon>Glycine</taxon>
        <taxon>Glycine subgen. Soja</taxon>
    </lineage>
</organism>
<name>A0A0B2QFW4_GLYSO</name>
<proteinExistence type="predicted"/>
<protein>
    <submittedName>
        <fullName evidence="3">Uncharacterized protein</fullName>
    </submittedName>
</protein>
<dbReference type="EMBL" id="KN659590">
    <property type="protein sequence ID" value="KHN18823.1"/>
    <property type="molecule type" value="Genomic_DNA"/>
</dbReference>
<evidence type="ECO:0000256" key="1">
    <source>
        <dbReference type="SAM" id="MobiDB-lite"/>
    </source>
</evidence>
<sequence length="111" mass="13065">MTNLENVWNEDPNGILIMQLLQQLSLALALLIKFSLFLTVWNCDMTNHNLRSNPIRRTVRCNKKLKIFPTETNETTYEEEKPVFSAEKADDEFNNKFDDDFGDEFDEDEDK</sequence>
<feature type="transmembrane region" description="Helical" evidence="2">
    <location>
        <begin position="20"/>
        <end position="41"/>
    </location>
</feature>